<dbReference type="SUPFAM" id="SSF49464">
    <property type="entry name" value="Carboxypeptidase regulatory domain-like"/>
    <property type="match status" value="1"/>
</dbReference>
<accession>A0AAW9SB17</accession>
<dbReference type="Gene3D" id="2.60.40.1120">
    <property type="entry name" value="Carboxypeptidase-like, regulatory domain"/>
    <property type="match status" value="1"/>
</dbReference>
<evidence type="ECO:0000256" key="2">
    <source>
        <dbReference type="ARBA" id="ARBA00022448"/>
    </source>
</evidence>
<evidence type="ECO:0000256" key="10">
    <source>
        <dbReference type="PROSITE-ProRule" id="PRU01360"/>
    </source>
</evidence>
<evidence type="ECO:0000256" key="7">
    <source>
        <dbReference type="ARBA" id="ARBA00023136"/>
    </source>
</evidence>
<dbReference type="GO" id="GO:0044718">
    <property type="term" value="P:siderophore transmembrane transport"/>
    <property type="evidence" value="ECO:0007669"/>
    <property type="project" value="TreeGrafter"/>
</dbReference>
<evidence type="ECO:0000256" key="4">
    <source>
        <dbReference type="ARBA" id="ARBA00022692"/>
    </source>
</evidence>
<dbReference type="Pfam" id="PF00593">
    <property type="entry name" value="TonB_dep_Rec_b-barrel"/>
    <property type="match status" value="1"/>
</dbReference>
<evidence type="ECO:0000256" key="1">
    <source>
        <dbReference type="ARBA" id="ARBA00004571"/>
    </source>
</evidence>
<dbReference type="SUPFAM" id="SSF56935">
    <property type="entry name" value="Porins"/>
    <property type="match status" value="1"/>
</dbReference>
<evidence type="ECO:0000259" key="13">
    <source>
        <dbReference type="Pfam" id="PF07715"/>
    </source>
</evidence>
<dbReference type="InterPro" id="IPR008969">
    <property type="entry name" value="CarboxyPept-like_regulatory"/>
</dbReference>
<keyword evidence="15" id="KW-1185">Reference proteome</keyword>
<dbReference type="EMBL" id="JBDKWZ010000005">
    <property type="protein sequence ID" value="MEN7548523.1"/>
    <property type="molecule type" value="Genomic_DNA"/>
</dbReference>
<dbReference type="InterPro" id="IPR036942">
    <property type="entry name" value="Beta-barrel_TonB_sf"/>
</dbReference>
<dbReference type="PANTHER" id="PTHR30069">
    <property type="entry name" value="TONB-DEPENDENT OUTER MEMBRANE RECEPTOR"/>
    <property type="match status" value="1"/>
</dbReference>
<dbReference type="AlphaFoldDB" id="A0AAW9SB17"/>
<protein>
    <submittedName>
        <fullName evidence="14">TonB-dependent receptor</fullName>
    </submittedName>
</protein>
<gene>
    <name evidence="14" type="ORF">AAG747_11420</name>
</gene>
<evidence type="ECO:0000259" key="12">
    <source>
        <dbReference type="Pfam" id="PF00593"/>
    </source>
</evidence>
<dbReference type="GO" id="GO:0009279">
    <property type="term" value="C:cell outer membrane"/>
    <property type="evidence" value="ECO:0007669"/>
    <property type="project" value="UniProtKB-SubCell"/>
</dbReference>
<dbReference type="InterPro" id="IPR039426">
    <property type="entry name" value="TonB-dep_rcpt-like"/>
</dbReference>
<keyword evidence="3 10" id="KW-1134">Transmembrane beta strand</keyword>
<keyword evidence="5" id="KW-0732">Signal</keyword>
<comment type="similarity">
    <text evidence="10 11">Belongs to the TonB-dependent receptor family.</text>
</comment>
<evidence type="ECO:0000313" key="15">
    <source>
        <dbReference type="Proteomes" id="UP001403385"/>
    </source>
</evidence>
<dbReference type="CDD" id="cd01347">
    <property type="entry name" value="ligand_gated_channel"/>
    <property type="match status" value="1"/>
</dbReference>
<feature type="domain" description="TonB-dependent receptor plug" evidence="13">
    <location>
        <begin position="170"/>
        <end position="278"/>
    </location>
</feature>
<dbReference type="Gene3D" id="2.40.170.20">
    <property type="entry name" value="TonB-dependent receptor, beta-barrel domain"/>
    <property type="match status" value="1"/>
</dbReference>
<dbReference type="InterPro" id="IPR012910">
    <property type="entry name" value="Plug_dom"/>
</dbReference>
<evidence type="ECO:0000256" key="8">
    <source>
        <dbReference type="ARBA" id="ARBA00023170"/>
    </source>
</evidence>
<evidence type="ECO:0000313" key="14">
    <source>
        <dbReference type="EMBL" id="MEN7548523.1"/>
    </source>
</evidence>
<evidence type="ECO:0000256" key="5">
    <source>
        <dbReference type="ARBA" id="ARBA00022729"/>
    </source>
</evidence>
<sequence>MAGSLLNTSRTVSLPLAVRVPSNLSLIVGIWLISWLPVAGKQLSRNALVRDKQHFERPGSEKHKGHIKGRLLQPGLSPIPYASIVLKGTGYGTSTDEQGFFSMAVPPGKYILIGSYIGFKTQEIPIMVNPNQTLNLGGIELAEATMQLGEVVVTDERELAYTASRTATPLKDLPVPVTIVRGKQLAQMGSRRLDEVLQEQTGLALTTDPTGASNGVGLQIQGFDADYTLIMIDGQPLLGRNASGILDLSRITVASIERIEIVKGTSSALYGSDALAGVVNIITKQKTTDRLQGVATLRYGTNHTLDATLDGRLPLPGKKSSLFFTSNFYRTDGFDTDASTPGKTLPPYDSYTLQGKIKHKFSKSSLLDLTARYSSRLQKNQLDMDQLGRNENQNRESDLNTALTLSNSLGTKADLHSHYYYTRYANRSLTKDLDNAQTLTEATSQQHLHRIESYLSYTVNATLQTMVGAGGNLEAANSNLYGGYRELQNGFAYLQADWKPVKRLGLLTGVRYDVHNIYGWQVSPRFGIRYTVSDLLTFKGSVGKGFKAPNFRQLYYSFNNMSAGYMIIGASVFQQEIQRIRQSGSQVQLNQAAGSINELQAERSTSFNFGASLTFSKDLQWESNVFYNTIRNMIFNPRVGKIDGRDLYSFSNIAKALTSGLETNLSWKIARGLELSLGYQLLYAKDRDILSAIKSGEGQIKIRTPEGKSRKARVKDYFNLANRSRHMANIKVFYEHFPTGIGLSLRANYRGRYGIDELNYSNGFIDPYDLYAKGYCLWNATVEKSFLQKKLKTQLICDNLTDYTDSLIPNQLGRRWMLSVSYQFQTNKPNKNKQ</sequence>
<evidence type="ECO:0000256" key="9">
    <source>
        <dbReference type="ARBA" id="ARBA00023237"/>
    </source>
</evidence>
<keyword evidence="2 10" id="KW-0813">Transport</keyword>
<evidence type="ECO:0000256" key="3">
    <source>
        <dbReference type="ARBA" id="ARBA00022452"/>
    </source>
</evidence>
<dbReference type="InterPro" id="IPR037066">
    <property type="entry name" value="Plug_dom_sf"/>
</dbReference>
<keyword evidence="7 10" id="KW-0472">Membrane</keyword>
<feature type="domain" description="TonB-dependent receptor-like beta-barrel" evidence="12">
    <location>
        <begin position="300"/>
        <end position="800"/>
    </location>
</feature>
<evidence type="ECO:0000256" key="11">
    <source>
        <dbReference type="RuleBase" id="RU003357"/>
    </source>
</evidence>
<keyword evidence="9 10" id="KW-0998">Cell outer membrane</keyword>
<dbReference type="Pfam" id="PF13715">
    <property type="entry name" value="CarbopepD_reg_2"/>
    <property type="match status" value="1"/>
</dbReference>
<dbReference type="PANTHER" id="PTHR30069:SF29">
    <property type="entry name" value="HEMOGLOBIN AND HEMOGLOBIN-HAPTOGLOBIN-BINDING PROTEIN 1-RELATED"/>
    <property type="match status" value="1"/>
</dbReference>
<name>A0AAW9SB17_9BACT</name>
<dbReference type="RefSeq" id="WP_346821301.1">
    <property type="nucleotide sequence ID" value="NZ_JBDKWZ010000005.1"/>
</dbReference>
<dbReference type="Gene3D" id="2.170.130.10">
    <property type="entry name" value="TonB-dependent receptor, plug domain"/>
    <property type="match status" value="1"/>
</dbReference>
<dbReference type="GO" id="GO:0015344">
    <property type="term" value="F:siderophore uptake transmembrane transporter activity"/>
    <property type="evidence" value="ECO:0007669"/>
    <property type="project" value="TreeGrafter"/>
</dbReference>
<reference evidence="14 15" key="1">
    <citation type="submission" date="2024-04" db="EMBL/GenBank/DDBJ databases">
        <title>Novel genus in family Flammeovirgaceae.</title>
        <authorList>
            <person name="Nguyen T.H."/>
            <person name="Vuong T.Q."/>
            <person name="Le H."/>
            <person name="Kim S.-G."/>
        </authorList>
    </citation>
    <scope>NUCLEOTIDE SEQUENCE [LARGE SCALE GENOMIC DNA]</scope>
    <source>
        <strain evidence="14 15">JCM 23209</strain>
    </source>
</reference>
<dbReference type="Proteomes" id="UP001403385">
    <property type="component" value="Unassembled WGS sequence"/>
</dbReference>
<keyword evidence="4 10" id="KW-0812">Transmembrane</keyword>
<keyword evidence="6 11" id="KW-0798">TonB box</keyword>
<organism evidence="14 15">
    <name type="scientific">Rapidithrix thailandica</name>
    <dbReference type="NCBI Taxonomy" id="413964"/>
    <lineage>
        <taxon>Bacteria</taxon>
        <taxon>Pseudomonadati</taxon>
        <taxon>Bacteroidota</taxon>
        <taxon>Cytophagia</taxon>
        <taxon>Cytophagales</taxon>
        <taxon>Flammeovirgaceae</taxon>
        <taxon>Rapidithrix</taxon>
    </lineage>
</organism>
<dbReference type="InterPro" id="IPR000531">
    <property type="entry name" value="Beta-barrel_TonB"/>
</dbReference>
<dbReference type="PROSITE" id="PS52016">
    <property type="entry name" value="TONB_DEPENDENT_REC_3"/>
    <property type="match status" value="1"/>
</dbReference>
<dbReference type="Pfam" id="PF07715">
    <property type="entry name" value="Plug"/>
    <property type="match status" value="1"/>
</dbReference>
<comment type="subcellular location">
    <subcellularLocation>
        <location evidence="1 10">Cell outer membrane</location>
        <topology evidence="1 10">Multi-pass membrane protein</topology>
    </subcellularLocation>
</comment>
<comment type="caution">
    <text evidence="14">The sequence shown here is derived from an EMBL/GenBank/DDBJ whole genome shotgun (WGS) entry which is preliminary data.</text>
</comment>
<proteinExistence type="inferred from homology"/>
<keyword evidence="8 14" id="KW-0675">Receptor</keyword>
<evidence type="ECO:0000256" key="6">
    <source>
        <dbReference type="ARBA" id="ARBA00023077"/>
    </source>
</evidence>